<proteinExistence type="predicted"/>
<feature type="signal peptide" evidence="2">
    <location>
        <begin position="1"/>
        <end position="16"/>
    </location>
</feature>
<dbReference type="InterPro" id="IPR038921">
    <property type="entry name" value="YOR389W-like"/>
</dbReference>
<feature type="chain" id="PRO_5002160940" evidence="2">
    <location>
        <begin position="17"/>
        <end position="557"/>
    </location>
</feature>
<reference evidence="3 4" key="1">
    <citation type="submission" date="2014-04" db="EMBL/GenBank/DDBJ databases">
        <authorList>
            <consortium name="DOE Joint Genome Institute"/>
            <person name="Kuo A."/>
            <person name="Kohler A."/>
            <person name="Nagy L.G."/>
            <person name="Floudas D."/>
            <person name="Copeland A."/>
            <person name="Barry K.W."/>
            <person name="Cichocki N."/>
            <person name="Veneault-Fourrey C."/>
            <person name="LaButti K."/>
            <person name="Lindquist E.A."/>
            <person name="Lipzen A."/>
            <person name="Lundell T."/>
            <person name="Morin E."/>
            <person name="Murat C."/>
            <person name="Sun H."/>
            <person name="Tunlid A."/>
            <person name="Henrissat B."/>
            <person name="Grigoriev I.V."/>
            <person name="Hibbett D.S."/>
            <person name="Martin F."/>
            <person name="Nordberg H.P."/>
            <person name="Cantor M.N."/>
            <person name="Hua S.X."/>
        </authorList>
    </citation>
    <scope>NUCLEOTIDE SEQUENCE [LARGE SCALE GENOMIC DNA]</scope>
    <source>
        <strain evidence="3 4">Foug A</strain>
    </source>
</reference>
<reference evidence="4" key="2">
    <citation type="submission" date="2015-01" db="EMBL/GenBank/DDBJ databases">
        <title>Evolutionary Origins and Diversification of the Mycorrhizal Mutualists.</title>
        <authorList>
            <consortium name="DOE Joint Genome Institute"/>
            <consortium name="Mycorrhizal Genomics Consortium"/>
            <person name="Kohler A."/>
            <person name="Kuo A."/>
            <person name="Nagy L.G."/>
            <person name="Floudas D."/>
            <person name="Copeland A."/>
            <person name="Barry K.W."/>
            <person name="Cichocki N."/>
            <person name="Veneault-Fourrey C."/>
            <person name="LaButti K."/>
            <person name="Lindquist E.A."/>
            <person name="Lipzen A."/>
            <person name="Lundell T."/>
            <person name="Morin E."/>
            <person name="Murat C."/>
            <person name="Riley R."/>
            <person name="Ohm R."/>
            <person name="Sun H."/>
            <person name="Tunlid A."/>
            <person name="Henrissat B."/>
            <person name="Grigoriev I.V."/>
            <person name="Hibbett D.S."/>
            <person name="Martin F."/>
        </authorList>
    </citation>
    <scope>NUCLEOTIDE SEQUENCE [LARGE SCALE GENOMIC DNA]</scope>
    <source>
        <strain evidence="4">Foug A</strain>
    </source>
</reference>
<evidence type="ECO:0000256" key="2">
    <source>
        <dbReference type="SAM" id="SignalP"/>
    </source>
</evidence>
<evidence type="ECO:0000313" key="3">
    <source>
        <dbReference type="EMBL" id="KIM63547.1"/>
    </source>
</evidence>
<evidence type="ECO:0000313" key="4">
    <source>
        <dbReference type="Proteomes" id="UP000053989"/>
    </source>
</evidence>
<dbReference type="AlphaFoldDB" id="A0A0C3AF16"/>
<dbReference type="PANTHER" id="PTHR35204">
    <property type="entry name" value="YALI0A21131P"/>
    <property type="match status" value="1"/>
</dbReference>
<sequence length="557" mass="63457">MLRLVAMWFVVASLYALQGTCQITQVPLAPQTGPIDHNNTLLNWRLDEPPNVNSTGHLVFETVNSLLQHWPNTRMRTGHNIVPGIVPSGTLLYRGTWNQELPAVPGWTAMDPEHSLHFCRNAEGEIGCWHLTLITTQPLKVLYFDGSSAAKTFGTMDAQDLVAWGKIRPEWAFNEPRRIKDLCTWGKEYGIDGFVRMEMAFEIMLCSFTSGVSVVSFLNLAEPRHHAIFKSSCMFEAMNAGSWHNRYPGETRIRLDVSSLVSFYDTDLVPSLVSARFGQERWDHRLRNISKEDITRVTTRLRETLTRPFRHTSNSIDWMALIRVIVDRYSERLEFTQYLINSTDHTNPKSLIDHVNKTQTQLRTMLRPYMLSSLAQPSLFKLIAEETRTSALNWARTVFKLCTTTHIHGLQDSVMTDSESLLLNAVRETTREICRVVTSMWSSGVLAGLDENLGGGDSEMDIEATRVLMKKWKHDLDGLMQWLDWNAWVKCRPACGPEEMCYLTTWPIGSPIPPLPILPVLLGMPPPPRPPPEMEPADDWERPQPRCVGRIEPYLGM</sequence>
<feature type="region of interest" description="Disordered" evidence="1">
    <location>
        <begin position="526"/>
        <end position="545"/>
    </location>
</feature>
<organism evidence="3 4">
    <name type="scientific">Scleroderma citrinum Foug A</name>
    <dbReference type="NCBI Taxonomy" id="1036808"/>
    <lineage>
        <taxon>Eukaryota</taxon>
        <taxon>Fungi</taxon>
        <taxon>Dikarya</taxon>
        <taxon>Basidiomycota</taxon>
        <taxon>Agaricomycotina</taxon>
        <taxon>Agaricomycetes</taxon>
        <taxon>Agaricomycetidae</taxon>
        <taxon>Boletales</taxon>
        <taxon>Sclerodermatineae</taxon>
        <taxon>Sclerodermataceae</taxon>
        <taxon>Scleroderma</taxon>
    </lineage>
</organism>
<dbReference type="EMBL" id="KN822034">
    <property type="protein sequence ID" value="KIM63547.1"/>
    <property type="molecule type" value="Genomic_DNA"/>
</dbReference>
<dbReference type="InParanoid" id="A0A0C3AF16"/>
<keyword evidence="4" id="KW-1185">Reference proteome</keyword>
<accession>A0A0C3AF16</accession>
<keyword evidence="2" id="KW-0732">Signal</keyword>
<name>A0A0C3AF16_9AGAM</name>
<dbReference type="OrthoDB" id="10261782at2759"/>
<dbReference type="HOGENOM" id="CLU_017366_2_1_1"/>
<gene>
    <name evidence="3" type="ORF">SCLCIDRAFT_1214177</name>
</gene>
<dbReference type="Proteomes" id="UP000053989">
    <property type="component" value="Unassembled WGS sequence"/>
</dbReference>
<dbReference type="PANTHER" id="PTHR35204:SF1">
    <property type="entry name" value="ENTEROTOXIN"/>
    <property type="match status" value="1"/>
</dbReference>
<evidence type="ECO:0000256" key="1">
    <source>
        <dbReference type="SAM" id="MobiDB-lite"/>
    </source>
</evidence>
<dbReference type="STRING" id="1036808.A0A0C3AF16"/>
<protein>
    <submittedName>
        <fullName evidence="3">Uncharacterized protein</fullName>
    </submittedName>
</protein>